<feature type="transmembrane region" description="Helical" evidence="2">
    <location>
        <begin position="174"/>
        <end position="192"/>
    </location>
</feature>
<dbReference type="Proteomes" id="UP001232245">
    <property type="component" value="Unassembled WGS sequence"/>
</dbReference>
<feature type="transmembrane region" description="Helical" evidence="2">
    <location>
        <begin position="234"/>
        <end position="253"/>
    </location>
</feature>
<reference evidence="3 4" key="1">
    <citation type="submission" date="2023-07" db="EMBL/GenBank/DDBJ databases">
        <title>Genomic Encyclopedia of Type Strains, Phase IV (KMG-IV): sequencing the most valuable type-strain genomes for metagenomic binning, comparative biology and taxonomic classification.</title>
        <authorList>
            <person name="Goeker M."/>
        </authorList>
    </citation>
    <scope>NUCLEOTIDE SEQUENCE [LARGE SCALE GENOMIC DNA]</scope>
    <source>
        <strain evidence="3 4">DSM 17723</strain>
    </source>
</reference>
<sequence length="307" mass="34124">MICSNCGHQNEGGKFCVKCGTKLVGETAEQQQAATVEPTIPVSNQPVQPEQAETTFSAQPTRPEQPVQPAEPNKHVEAAKNVSKLFFSYFIDGLKNPTKAAQSVGQEQFVNGLITMILYALFIPLTIYFGLKVVIANLLEKIAGIFPDEFDFFDVTQMISFYEQPGFSSVLKPIFYSLIIIAIIVLLTFVVIKLGRVQLNIKELIARFGAFSIVPTALLLVALILSIIKVDIFLYVWFFGLLGLLFVVPFTIYSFKKDVPFGLDGIYGTIIMFIVILIITSFVLNNFTDSLVSGDIDLTKLFNDFDF</sequence>
<evidence type="ECO:0000256" key="1">
    <source>
        <dbReference type="SAM" id="MobiDB-lite"/>
    </source>
</evidence>
<feature type="compositionally biased region" description="Polar residues" evidence="1">
    <location>
        <begin position="41"/>
        <end position="62"/>
    </location>
</feature>
<evidence type="ECO:0000313" key="3">
    <source>
        <dbReference type="EMBL" id="MDQ0223872.1"/>
    </source>
</evidence>
<comment type="caution">
    <text evidence="3">The sequence shown here is derived from an EMBL/GenBank/DDBJ whole genome shotgun (WGS) entry which is preliminary data.</text>
</comment>
<keyword evidence="4" id="KW-1185">Reference proteome</keyword>
<accession>A0ABT9YV56</accession>
<dbReference type="RefSeq" id="WP_307190536.1">
    <property type="nucleotide sequence ID" value="NZ_JAUSTZ010000001.1"/>
</dbReference>
<evidence type="ECO:0008006" key="5">
    <source>
        <dbReference type="Google" id="ProtNLM"/>
    </source>
</evidence>
<evidence type="ECO:0000313" key="4">
    <source>
        <dbReference type="Proteomes" id="UP001232245"/>
    </source>
</evidence>
<proteinExistence type="predicted"/>
<name>A0ABT9YV56_9BACI</name>
<keyword evidence="2" id="KW-0812">Transmembrane</keyword>
<protein>
    <recommendedName>
        <fullName evidence="5">Zinc ribbon domain-containing protein</fullName>
    </recommendedName>
</protein>
<keyword evidence="2" id="KW-1133">Transmembrane helix</keyword>
<keyword evidence="2" id="KW-0472">Membrane</keyword>
<gene>
    <name evidence="3" type="ORF">J2S02_000194</name>
</gene>
<organism evidence="3 4">
    <name type="scientific">Metabacillus niabensis</name>
    <dbReference type="NCBI Taxonomy" id="324854"/>
    <lineage>
        <taxon>Bacteria</taxon>
        <taxon>Bacillati</taxon>
        <taxon>Bacillota</taxon>
        <taxon>Bacilli</taxon>
        <taxon>Bacillales</taxon>
        <taxon>Bacillaceae</taxon>
        <taxon>Metabacillus</taxon>
    </lineage>
</organism>
<evidence type="ECO:0000256" key="2">
    <source>
        <dbReference type="SAM" id="Phobius"/>
    </source>
</evidence>
<feature type="transmembrane region" description="Helical" evidence="2">
    <location>
        <begin position="204"/>
        <end position="228"/>
    </location>
</feature>
<dbReference type="EMBL" id="JAUSTZ010000001">
    <property type="protein sequence ID" value="MDQ0223872.1"/>
    <property type="molecule type" value="Genomic_DNA"/>
</dbReference>
<feature type="transmembrane region" description="Helical" evidence="2">
    <location>
        <begin position="109"/>
        <end position="131"/>
    </location>
</feature>
<feature type="region of interest" description="Disordered" evidence="1">
    <location>
        <begin position="38"/>
        <end position="73"/>
    </location>
</feature>
<feature type="transmembrane region" description="Helical" evidence="2">
    <location>
        <begin position="265"/>
        <end position="284"/>
    </location>
</feature>